<feature type="transmembrane region" description="Helical" evidence="5">
    <location>
        <begin position="54"/>
        <end position="73"/>
    </location>
</feature>
<dbReference type="PANTHER" id="PTHR23523">
    <property type="match status" value="1"/>
</dbReference>
<feature type="transmembrane region" description="Helical" evidence="5">
    <location>
        <begin position="217"/>
        <end position="240"/>
    </location>
</feature>
<feature type="transmembrane region" description="Helical" evidence="5">
    <location>
        <begin position="307"/>
        <end position="330"/>
    </location>
</feature>
<evidence type="ECO:0000256" key="2">
    <source>
        <dbReference type="ARBA" id="ARBA00022692"/>
    </source>
</evidence>
<evidence type="ECO:0000256" key="5">
    <source>
        <dbReference type="SAM" id="Phobius"/>
    </source>
</evidence>
<keyword evidence="4 5" id="KW-0472">Membrane</keyword>
<evidence type="ECO:0000313" key="7">
    <source>
        <dbReference type="EMBL" id="SDI32998.1"/>
    </source>
</evidence>
<keyword evidence="3 5" id="KW-1133">Transmembrane helix</keyword>
<keyword evidence="2 5" id="KW-0812">Transmembrane</keyword>
<dbReference type="Gene3D" id="1.20.1250.20">
    <property type="entry name" value="MFS general substrate transporter like domains"/>
    <property type="match status" value="1"/>
</dbReference>
<reference evidence="7 8" key="1">
    <citation type="submission" date="2016-10" db="EMBL/GenBank/DDBJ databases">
        <authorList>
            <person name="de Groot N.N."/>
        </authorList>
    </citation>
    <scope>NUCLEOTIDE SEQUENCE [LARGE SCALE GENOMIC DNA]</scope>
    <source>
        <strain evidence="7 8">CPCC 201354</strain>
    </source>
</reference>
<dbReference type="GO" id="GO:0022857">
    <property type="term" value="F:transmembrane transporter activity"/>
    <property type="evidence" value="ECO:0007669"/>
    <property type="project" value="InterPro"/>
</dbReference>
<name>A0A1G8JP51_9ACTN</name>
<dbReference type="Pfam" id="PF07690">
    <property type="entry name" value="MFS_1"/>
    <property type="match status" value="1"/>
</dbReference>
<feature type="transmembrane region" description="Helical" evidence="5">
    <location>
        <begin position="370"/>
        <end position="391"/>
    </location>
</feature>
<dbReference type="Proteomes" id="UP000198923">
    <property type="component" value="Unassembled WGS sequence"/>
</dbReference>
<feature type="transmembrane region" description="Helical" evidence="5">
    <location>
        <begin position="177"/>
        <end position="196"/>
    </location>
</feature>
<evidence type="ECO:0000256" key="1">
    <source>
        <dbReference type="ARBA" id="ARBA00004651"/>
    </source>
</evidence>
<evidence type="ECO:0000256" key="4">
    <source>
        <dbReference type="ARBA" id="ARBA00023136"/>
    </source>
</evidence>
<dbReference type="CDD" id="cd17339">
    <property type="entry name" value="MFS_NIMT_CynX_like"/>
    <property type="match status" value="1"/>
</dbReference>
<sequence length="401" mass="41837">MTAVAHTPSGTRKGSPAWLVVVGIVLAALNLRTAVTSIGPVLDRIGTELHMSGATLGLLTTLPVLCFAVFGVFTPAVSRRVGQHTLFLAAILAMGTGLLIRAVADSAWLFLGASTLALAGSAIGNVLVPALVKQHFLHRAGPMMTVYSTALAVGTMIAAAFTVPIQDLGGGNWRLGIGIWATLAAIAAVPWFAMLRDDRDRRGNGEAVAIGALVRNPLAWAVAVYFGTQSLIAYALFGWLPQILIDGGYSSGQSGLMLAVFTGLGIPVALIVPPLASRLLHQRGLVAACGALYLIGFPGLWLAPDAAWLWVILLGVAMGSFPLALTLLALRTRTAHATAALSAFAQSVGYLIAGIGPLVVGILYEFTGGWDLPFVVLLIDVTVMIVAGFYAGRHAFVEDQR</sequence>
<dbReference type="AlphaFoldDB" id="A0A1G8JP51"/>
<feature type="transmembrane region" description="Helical" evidence="5">
    <location>
        <begin position="252"/>
        <end position="272"/>
    </location>
</feature>
<dbReference type="PANTHER" id="PTHR23523:SF2">
    <property type="entry name" value="2-NITROIMIDAZOLE TRANSPORTER"/>
    <property type="match status" value="1"/>
</dbReference>
<evidence type="ECO:0000259" key="6">
    <source>
        <dbReference type="PROSITE" id="PS50850"/>
    </source>
</evidence>
<gene>
    <name evidence="7" type="ORF">SAMN05421505_14435</name>
</gene>
<proteinExistence type="predicted"/>
<feature type="transmembrane region" description="Helical" evidence="5">
    <location>
        <begin position="144"/>
        <end position="165"/>
    </location>
</feature>
<organism evidence="7 8">
    <name type="scientific">Sinosporangium album</name>
    <dbReference type="NCBI Taxonomy" id="504805"/>
    <lineage>
        <taxon>Bacteria</taxon>
        <taxon>Bacillati</taxon>
        <taxon>Actinomycetota</taxon>
        <taxon>Actinomycetes</taxon>
        <taxon>Streptosporangiales</taxon>
        <taxon>Streptosporangiaceae</taxon>
        <taxon>Sinosporangium</taxon>
    </lineage>
</organism>
<dbReference type="PROSITE" id="PS50850">
    <property type="entry name" value="MFS"/>
    <property type="match status" value="1"/>
</dbReference>
<accession>A0A1G8JP51</accession>
<dbReference type="RefSeq" id="WP_093175242.1">
    <property type="nucleotide sequence ID" value="NZ_FNCN01000044.1"/>
</dbReference>
<dbReference type="InterPro" id="IPR036259">
    <property type="entry name" value="MFS_trans_sf"/>
</dbReference>
<keyword evidence="8" id="KW-1185">Reference proteome</keyword>
<feature type="transmembrane region" description="Helical" evidence="5">
    <location>
        <begin position="110"/>
        <end position="132"/>
    </location>
</feature>
<protein>
    <submittedName>
        <fullName evidence="7">MFS transporter, CP family, cyanate transporter</fullName>
    </submittedName>
</protein>
<dbReference type="SUPFAM" id="SSF103473">
    <property type="entry name" value="MFS general substrate transporter"/>
    <property type="match status" value="1"/>
</dbReference>
<feature type="transmembrane region" description="Helical" evidence="5">
    <location>
        <begin position="85"/>
        <end position="104"/>
    </location>
</feature>
<evidence type="ECO:0000256" key="3">
    <source>
        <dbReference type="ARBA" id="ARBA00022989"/>
    </source>
</evidence>
<feature type="transmembrane region" description="Helical" evidence="5">
    <location>
        <begin position="284"/>
        <end position="301"/>
    </location>
</feature>
<comment type="subcellular location">
    <subcellularLocation>
        <location evidence="1">Cell membrane</location>
        <topology evidence="1">Multi-pass membrane protein</topology>
    </subcellularLocation>
</comment>
<dbReference type="STRING" id="504805.SAMN05421505_14435"/>
<dbReference type="OrthoDB" id="5317164at2"/>
<feature type="transmembrane region" description="Helical" evidence="5">
    <location>
        <begin position="342"/>
        <end position="364"/>
    </location>
</feature>
<dbReference type="EMBL" id="FNCN01000044">
    <property type="protein sequence ID" value="SDI32998.1"/>
    <property type="molecule type" value="Genomic_DNA"/>
</dbReference>
<dbReference type="InterPro" id="IPR052524">
    <property type="entry name" value="MFS_Cyanate_Porter"/>
</dbReference>
<dbReference type="GO" id="GO:0005886">
    <property type="term" value="C:plasma membrane"/>
    <property type="evidence" value="ECO:0007669"/>
    <property type="project" value="UniProtKB-SubCell"/>
</dbReference>
<evidence type="ECO:0000313" key="8">
    <source>
        <dbReference type="Proteomes" id="UP000198923"/>
    </source>
</evidence>
<feature type="transmembrane region" description="Helical" evidence="5">
    <location>
        <begin position="17"/>
        <end position="42"/>
    </location>
</feature>
<dbReference type="InterPro" id="IPR020846">
    <property type="entry name" value="MFS_dom"/>
</dbReference>
<dbReference type="InterPro" id="IPR011701">
    <property type="entry name" value="MFS"/>
</dbReference>
<feature type="domain" description="Major facilitator superfamily (MFS) profile" evidence="6">
    <location>
        <begin position="16"/>
        <end position="395"/>
    </location>
</feature>